<dbReference type="EMBL" id="JASHIF010000018">
    <property type="protein sequence ID" value="MDI9861148.1"/>
    <property type="molecule type" value="Genomic_DNA"/>
</dbReference>
<keyword evidence="3 7" id="KW-0732">Signal</keyword>
<dbReference type="PROSITE" id="PS51257">
    <property type="entry name" value="PROKAR_LIPOPROTEIN"/>
    <property type="match status" value="1"/>
</dbReference>
<feature type="domain" description="SusD-like N-terminal" evidence="9">
    <location>
        <begin position="74"/>
        <end position="228"/>
    </location>
</feature>
<dbReference type="Gene3D" id="1.25.40.390">
    <property type="match status" value="1"/>
</dbReference>
<feature type="chain" id="PRO_5047531514" evidence="7">
    <location>
        <begin position="19"/>
        <end position="609"/>
    </location>
</feature>
<evidence type="ECO:0000256" key="2">
    <source>
        <dbReference type="ARBA" id="ARBA00006275"/>
    </source>
</evidence>
<name>A0ABT6YDE7_9BACT</name>
<evidence type="ECO:0000256" key="3">
    <source>
        <dbReference type="ARBA" id="ARBA00022729"/>
    </source>
</evidence>
<dbReference type="InterPro" id="IPR011990">
    <property type="entry name" value="TPR-like_helical_dom_sf"/>
</dbReference>
<evidence type="ECO:0000256" key="6">
    <source>
        <dbReference type="SAM" id="MobiDB-lite"/>
    </source>
</evidence>
<evidence type="ECO:0000313" key="10">
    <source>
        <dbReference type="EMBL" id="MDI9861148.1"/>
    </source>
</evidence>
<reference evidence="10 11" key="1">
    <citation type="submission" date="2023-05" db="EMBL/GenBank/DDBJ databases">
        <title>Novel species of genus Flectobacillus isolated from stream in China.</title>
        <authorList>
            <person name="Lu H."/>
        </authorList>
    </citation>
    <scope>NUCLEOTIDE SEQUENCE [LARGE SCALE GENOMIC DNA]</scope>
    <source>
        <strain evidence="10 11">KCTC 42575</strain>
    </source>
</reference>
<feature type="domain" description="RagB/SusD" evidence="8">
    <location>
        <begin position="282"/>
        <end position="600"/>
    </location>
</feature>
<keyword evidence="11" id="KW-1185">Reference proteome</keyword>
<dbReference type="InterPro" id="IPR033985">
    <property type="entry name" value="SusD-like_N"/>
</dbReference>
<comment type="similarity">
    <text evidence="2">Belongs to the SusD family.</text>
</comment>
<sequence length="609" mass="67457">MKKKYILWTALCSMFALASCESVLDKTDLGAADPDLVSGDSVLANLSLNYIYNQNLPDWGGYTAVSGLGSSTYTEESYNQGSSQNKYLEGAIAENDVTDFGTALNATNNYGKIRTINSFISDLQQNPKMDAGAKNRLLAQAYFFRAWRYFELVKLYGGVPLVLTPQNAVGIENREATFLPRNTTSQCIKQISADLDSAAKYLPATWASPAANWGRITKGGAMALKGRLLLYAASPQFNPTDVNTKWQAAYDANKAAYDALTANGSKLIADYAKIWFTESGNTEAVFVTGYNTSVGDQQKRNSGWESSNRPKYSTVSGGGSNLPSWDMVKAYPMKDGKKPGESKYTYSDLLFFKDRDPRFEKTIAYNGCTWPMSNVPNNRLWTYYAAGKSVENGGVNFSFTGFYCKKALQTSDVAGSTLDQSNTIYSGTDWQEIRFAEVMLNYAESAAGVGKLDEAYTQLINVRKRAGIEAGSDNLYGLKANMSRAEMFKAILDERQIEFAFEGKRFWDLRRWRLLESTLNGSKGTKVQINLKTTGVPADFATTRDGMKLEDVYTNYFTIALTPNGLMSRTAINYLPKYYFFAIPTSAIDNNPLLKQNDGWTNGAFNPLE</sequence>
<evidence type="ECO:0000256" key="4">
    <source>
        <dbReference type="ARBA" id="ARBA00023136"/>
    </source>
</evidence>
<feature type="region of interest" description="Disordered" evidence="6">
    <location>
        <begin position="296"/>
        <end position="319"/>
    </location>
</feature>
<evidence type="ECO:0000259" key="9">
    <source>
        <dbReference type="Pfam" id="PF14322"/>
    </source>
</evidence>
<dbReference type="Pfam" id="PF14322">
    <property type="entry name" value="SusD-like_3"/>
    <property type="match status" value="1"/>
</dbReference>
<evidence type="ECO:0000259" key="8">
    <source>
        <dbReference type="Pfam" id="PF07980"/>
    </source>
</evidence>
<feature type="compositionally biased region" description="Polar residues" evidence="6">
    <location>
        <begin position="296"/>
        <end position="315"/>
    </location>
</feature>
<comment type="subcellular location">
    <subcellularLocation>
        <location evidence="1">Cell outer membrane</location>
    </subcellularLocation>
</comment>
<organism evidence="10 11">
    <name type="scientific">Flectobacillus roseus</name>
    <dbReference type="NCBI Taxonomy" id="502259"/>
    <lineage>
        <taxon>Bacteria</taxon>
        <taxon>Pseudomonadati</taxon>
        <taxon>Bacteroidota</taxon>
        <taxon>Cytophagia</taxon>
        <taxon>Cytophagales</taxon>
        <taxon>Flectobacillaceae</taxon>
        <taxon>Flectobacillus</taxon>
    </lineage>
</organism>
<evidence type="ECO:0000256" key="5">
    <source>
        <dbReference type="ARBA" id="ARBA00023237"/>
    </source>
</evidence>
<evidence type="ECO:0000313" key="11">
    <source>
        <dbReference type="Proteomes" id="UP001236507"/>
    </source>
</evidence>
<dbReference type="SUPFAM" id="SSF48452">
    <property type="entry name" value="TPR-like"/>
    <property type="match status" value="1"/>
</dbReference>
<comment type="caution">
    <text evidence="10">The sequence shown here is derived from an EMBL/GenBank/DDBJ whole genome shotgun (WGS) entry which is preliminary data.</text>
</comment>
<dbReference type="Pfam" id="PF07980">
    <property type="entry name" value="SusD_RagB"/>
    <property type="match status" value="1"/>
</dbReference>
<evidence type="ECO:0000256" key="7">
    <source>
        <dbReference type="SAM" id="SignalP"/>
    </source>
</evidence>
<keyword evidence="4" id="KW-0472">Membrane</keyword>
<dbReference type="RefSeq" id="WP_283345641.1">
    <property type="nucleotide sequence ID" value="NZ_JASHIF010000018.1"/>
</dbReference>
<keyword evidence="5" id="KW-0998">Cell outer membrane</keyword>
<dbReference type="InterPro" id="IPR012944">
    <property type="entry name" value="SusD_RagB_dom"/>
</dbReference>
<accession>A0ABT6YDE7</accession>
<feature type="signal peptide" evidence="7">
    <location>
        <begin position="1"/>
        <end position="18"/>
    </location>
</feature>
<evidence type="ECO:0000256" key="1">
    <source>
        <dbReference type="ARBA" id="ARBA00004442"/>
    </source>
</evidence>
<proteinExistence type="inferred from homology"/>
<protein>
    <submittedName>
        <fullName evidence="10">RagB/SusD family nutrient uptake outer membrane protein</fullName>
    </submittedName>
</protein>
<gene>
    <name evidence="10" type="ORF">QM524_18165</name>
</gene>
<dbReference type="Proteomes" id="UP001236507">
    <property type="component" value="Unassembled WGS sequence"/>
</dbReference>